<dbReference type="GO" id="GO:0033202">
    <property type="term" value="C:DNA helicase complex"/>
    <property type="evidence" value="ECO:0007669"/>
    <property type="project" value="TreeGrafter"/>
</dbReference>
<evidence type="ECO:0000256" key="3">
    <source>
        <dbReference type="ARBA" id="ARBA00022806"/>
    </source>
</evidence>
<dbReference type="EMBL" id="BARW01006133">
    <property type="protein sequence ID" value="GAI86543.1"/>
    <property type="molecule type" value="Genomic_DNA"/>
</dbReference>
<dbReference type="PROSITE" id="PS51198">
    <property type="entry name" value="UVRD_HELICASE_ATP_BIND"/>
    <property type="match status" value="1"/>
</dbReference>
<dbReference type="Pfam" id="PF00580">
    <property type="entry name" value="UvrD-helicase"/>
    <property type="match status" value="1"/>
</dbReference>
<reference evidence="6" key="1">
    <citation type="journal article" date="2014" name="Front. Microbiol.">
        <title>High frequency of phylogenetically diverse reductive dehalogenase-homologous genes in deep subseafloor sedimentary metagenomes.</title>
        <authorList>
            <person name="Kawai M."/>
            <person name="Futagami T."/>
            <person name="Toyoda A."/>
            <person name="Takaki Y."/>
            <person name="Nishi S."/>
            <person name="Hori S."/>
            <person name="Arai W."/>
            <person name="Tsubouchi T."/>
            <person name="Morono Y."/>
            <person name="Uchiyama I."/>
            <person name="Ito T."/>
            <person name="Fujiyama A."/>
            <person name="Inagaki F."/>
            <person name="Takami H."/>
        </authorList>
    </citation>
    <scope>NUCLEOTIDE SEQUENCE</scope>
    <source>
        <strain evidence="6">Expedition CK06-06</strain>
    </source>
</reference>
<dbReference type="CDD" id="cd17932">
    <property type="entry name" value="DEXQc_UvrD"/>
    <property type="match status" value="1"/>
</dbReference>
<evidence type="ECO:0000256" key="4">
    <source>
        <dbReference type="ARBA" id="ARBA00022840"/>
    </source>
</evidence>
<dbReference type="GO" id="GO:0003677">
    <property type="term" value="F:DNA binding"/>
    <property type="evidence" value="ECO:0007669"/>
    <property type="project" value="InterPro"/>
</dbReference>
<keyword evidence="3" id="KW-0347">Helicase</keyword>
<evidence type="ECO:0000256" key="2">
    <source>
        <dbReference type="ARBA" id="ARBA00022801"/>
    </source>
</evidence>
<keyword evidence="1" id="KW-0547">Nucleotide-binding</keyword>
<evidence type="ECO:0000313" key="6">
    <source>
        <dbReference type="EMBL" id="GAI86543.1"/>
    </source>
</evidence>
<dbReference type="AlphaFoldDB" id="X1S0Z5"/>
<name>X1S0Z5_9ZZZZ</name>
<organism evidence="6">
    <name type="scientific">marine sediment metagenome</name>
    <dbReference type="NCBI Taxonomy" id="412755"/>
    <lineage>
        <taxon>unclassified sequences</taxon>
        <taxon>metagenomes</taxon>
        <taxon>ecological metagenomes</taxon>
    </lineage>
</organism>
<dbReference type="GO" id="GO:0016787">
    <property type="term" value="F:hydrolase activity"/>
    <property type="evidence" value="ECO:0007669"/>
    <property type="project" value="UniProtKB-KW"/>
</dbReference>
<keyword evidence="2" id="KW-0378">Hydrolase</keyword>
<dbReference type="GO" id="GO:0043138">
    <property type="term" value="F:3'-5' DNA helicase activity"/>
    <property type="evidence" value="ECO:0007669"/>
    <property type="project" value="TreeGrafter"/>
</dbReference>
<protein>
    <recommendedName>
        <fullName evidence="5">UvrD-like helicase ATP-binding domain-containing protein</fullName>
    </recommendedName>
</protein>
<dbReference type="InterPro" id="IPR000212">
    <property type="entry name" value="DNA_helicase_UvrD/REP"/>
</dbReference>
<feature type="domain" description="UvrD-like helicase ATP-binding" evidence="5">
    <location>
        <begin position="151"/>
        <end position="419"/>
    </location>
</feature>
<dbReference type="PANTHER" id="PTHR11070">
    <property type="entry name" value="UVRD / RECB / PCRA DNA HELICASE FAMILY MEMBER"/>
    <property type="match status" value="1"/>
</dbReference>
<dbReference type="GO" id="GO:0000725">
    <property type="term" value="P:recombinational repair"/>
    <property type="evidence" value="ECO:0007669"/>
    <property type="project" value="TreeGrafter"/>
</dbReference>
<gene>
    <name evidence="6" type="ORF">S12H4_12859</name>
</gene>
<dbReference type="SUPFAM" id="SSF52540">
    <property type="entry name" value="P-loop containing nucleoside triphosphate hydrolases"/>
    <property type="match status" value="1"/>
</dbReference>
<dbReference type="GO" id="GO:0005524">
    <property type="term" value="F:ATP binding"/>
    <property type="evidence" value="ECO:0007669"/>
    <property type="project" value="UniProtKB-KW"/>
</dbReference>
<dbReference type="PANTHER" id="PTHR11070:SF59">
    <property type="entry name" value="DNA 3'-5' HELICASE"/>
    <property type="match status" value="1"/>
</dbReference>
<accession>X1S0Z5</accession>
<dbReference type="Gene3D" id="1.10.10.160">
    <property type="match status" value="1"/>
</dbReference>
<dbReference type="InterPro" id="IPR027417">
    <property type="entry name" value="P-loop_NTPase"/>
</dbReference>
<evidence type="ECO:0000259" key="5">
    <source>
        <dbReference type="PROSITE" id="PS51198"/>
    </source>
</evidence>
<dbReference type="Gene3D" id="3.40.50.300">
    <property type="entry name" value="P-loop containing nucleotide triphosphate hydrolases"/>
    <property type="match status" value="1"/>
</dbReference>
<dbReference type="InterPro" id="IPR013986">
    <property type="entry name" value="DExx_box_DNA_helicase_dom_sf"/>
</dbReference>
<proteinExistence type="predicted"/>
<evidence type="ECO:0000256" key="1">
    <source>
        <dbReference type="ARBA" id="ARBA00022741"/>
    </source>
</evidence>
<feature type="non-terminal residue" evidence="6">
    <location>
        <position position="1"/>
    </location>
</feature>
<sequence>PLKEILSELESVSPDSKKVAQHYEQLIRKAGSEFNILLHYDIEDVKTIGGELLSEAVRRMRNREVYVQEGFDGEFGVIKVFKEGESRNYTQSASLFEEPRGEYHTKNNLRPLMSFNLEAFQKLKQEKAETKAEAVESSIPELFSGGNGILSGLNDEQGKAATHYSGPALILAGPGTGKTKVLTTRIAYLILNKNVNPNGILAITFTNKAAREMRDRLSQLLDNQNLNRLRISTFHAFGLSVIKEYLINSGLPDNFSVIDEDDKKQILSGLDVEKSNITETSEKITEIKQTLKNEDEIDDTVLAGIFKKYNQTLRRSNIFDYDDLISFPVQLFLKYPDILSEYQKNIQWILVDEYQDVNFSQYRLIRMLMPDPDSNLFVIGDPDQAIYGFRGANVQYIQMFKDYYLHASIFKLKTSYRCTDSILRASGNVLKESRKFLEGLQKGVKINISENVTDKSEAEFIARTLVLPLQ</sequence>
<dbReference type="GO" id="GO:0005829">
    <property type="term" value="C:cytosol"/>
    <property type="evidence" value="ECO:0007669"/>
    <property type="project" value="TreeGrafter"/>
</dbReference>
<comment type="caution">
    <text evidence="6">The sequence shown here is derived from an EMBL/GenBank/DDBJ whole genome shotgun (WGS) entry which is preliminary data.</text>
</comment>
<dbReference type="InterPro" id="IPR014016">
    <property type="entry name" value="UvrD-like_ATP-bd"/>
</dbReference>
<keyword evidence="4" id="KW-0067">ATP-binding</keyword>